<sequence length="70" mass="8354">MFAFLIYLCNPQRHSSRSFFEIRERSAWSVLKGQCKFIPVPRQERKRSQGSLLLFESLTLLIHYRARVPL</sequence>
<name>A0A1Y0B344_9LAMI</name>
<gene>
    <name evidence="1" type="ORF">AEK19_MT1670</name>
</gene>
<reference evidence="1" key="1">
    <citation type="submission" date="2017-03" db="EMBL/GenBank/DDBJ databases">
        <title>The mitochondrial genome of the carnivorous plant Utricularia reniformis (Lentibulariaceae): structure, comparative analysis and evolutionary landmarks.</title>
        <authorList>
            <person name="Silva S.R."/>
            <person name="Alvarenga D.O."/>
            <person name="Michael T.P."/>
            <person name="Miranda V.F.O."/>
            <person name="Varani A.M."/>
        </authorList>
    </citation>
    <scope>NUCLEOTIDE SEQUENCE</scope>
</reference>
<protein>
    <submittedName>
        <fullName evidence="1">Uncharacterized protein</fullName>
    </submittedName>
</protein>
<accession>A0A1Y0B344</accession>
<dbReference type="AlphaFoldDB" id="A0A1Y0B344"/>
<geneLocation type="mitochondrion" evidence="1"/>
<evidence type="ECO:0000313" key="1">
    <source>
        <dbReference type="EMBL" id="ART31852.1"/>
    </source>
</evidence>
<proteinExistence type="predicted"/>
<keyword evidence="1" id="KW-0496">Mitochondrion</keyword>
<dbReference type="EMBL" id="KY774314">
    <property type="protein sequence ID" value="ART31852.1"/>
    <property type="molecule type" value="Genomic_DNA"/>
</dbReference>
<organism evidence="1">
    <name type="scientific">Utricularia reniformis</name>
    <dbReference type="NCBI Taxonomy" id="192314"/>
    <lineage>
        <taxon>Eukaryota</taxon>
        <taxon>Viridiplantae</taxon>
        <taxon>Streptophyta</taxon>
        <taxon>Embryophyta</taxon>
        <taxon>Tracheophyta</taxon>
        <taxon>Spermatophyta</taxon>
        <taxon>Magnoliopsida</taxon>
        <taxon>eudicotyledons</taxon>
        <taxon>Gunneridae</taxon>
        <taxon>Pentapetalae</taxon>
        <taxon>asterids</taxon>
        <taxon>lamiids</taxon>
        <taxon>Lamiales</taxon>
        <taxon>Lentibulariaceae</taxon>
        <taxon>Utricularia</taxon>
    </lineage>
</organism>